<keyword evidence="2" id="KW-0547">Nucleotide-binding</keyword>
<gene>
    <name evidence="6" type="ORF">HB762_07760</name>
</gene>
<dbReference type="Pfam" id="PF14559">
    <property type="entry name" value="TPR_19"/>
    <property type="match status" value="1"/>
</dbReference>
<evidence type="ECO:0000256" key="2">
    <source>
        <dbReference type="ARBA" id="ARBA00022741"/>
    </source>
</evidence>
<dbReference type="PROSITE" id="PS50011">
    <property type="entry name" value="PROTEIN_KINASE_DOM"/>
    <property type="match status" value="1"/>
</dbReference>
<dbReference type="InterPro" id="IPR045269">
    <property type="entry name" value="Atg1-like"/>
</dbReference>
<dbReference type="Gene3D" id="1.10.510.10">
    <property type="entry name" value="Transferase(Phosphotransferase) domain 1"/>
    <property type="match status" value="1"/>
</dbReference>
<dbReference type="PROSITE" id="PS00108">
    <property type="entry name" value="PROTEIN_KINASE_ST"/>
    <property type="match status" value="1"/>
</dbReference>
<dbReference type="CDD" id="cd14014">
    <property type="entry name" value="STKc_PknB_like"/>
    <property type="match status" value="1"/>
</dbReference>
<dbReference type="PANTHER" id="PTHR24348:SF22">
    <property type="entry name" value="NON-SPECIFIC SERINE_THREONINE PROTEIN KINASE"/>
    <property type="match status" value="1"/>
</dbReference>
<dbReference type="EMBL" id="CP050470">
    <property type="protein sequence ID" value="UTZ32836.1"/>
    <property type="molecule type" value="Genomic_DNA"/>
</dbReference>
<dbReference type="Pfam" id="PF00069">
    <property type="entry name" value="Pkinase"/>
    <property type="match status" value="1"/>
</dbReference>
<dbReference type="InterPro" id="IPR011009">
    <property type="entry name" value="Kinase-like_dom_sf"/>
</dbReference>
<sequence length="483" mass="55024">MPSSDMKLGDRYLLLEQLGDGTHGWVWSAQRIEDNEIVAVKIPKDCSASDSSLREGHDLVDAPSHPNVIQIFRMGRIPPEREWYGIEMEYFPSRSLAQLLEDTHTGFAKTYKQVFEIYEQILLGVKHLASLEKPVSHGDLKPHNILVSGDQVKITDFGSSALPEEIYARSRQNGGTVLYSAPEFADCSERRGSFLQLIRGDMYSLGVLMYQLVTGRPPHDTPSAVYRSLPYARPTELNKSISPKLEQFITKALSINPEDRWSDIDEMLSDLKIARIAQTSFEPIVATSLLGVCGSDWSTRTLSLIEDEKYVEAAQVAEAEFESSKDYHALLAQLRALYRGERYFEAVESFKKNRDCLALDNDLGFEFRELALNTYLKAKDVLNASKVIEDLDRRGELNKPELLFKKASVCGLQSRYDEAIELLVTINKQFPRRARVLRKLALAYEQNRQPEKALAYLKSYRKINGPDDWTQQKIEHYNRVGYL</sequence>
<dbReference type="SMART" id="SM00220">
    <property type="entry name" value="S_TKc"/>
    <property type="match status" value="1"/>
</dbReference>
<dbReference type="Gene3D" id="1.25.40.10">
    <property type="entry name" value="Tetratricopeptide repeat domain"/>
    <property type="match status" value="1"/>
</dbReference>
<dbReference type="SUPFAM" id="SSF56112">
    <property type="entry name" value="Protein kinase-like (PK-like)"/>
    <property type="match status" value="1"/>
</dbReference>
<accession>A0ABY5IIZ5</accession>
<dbReference type="PANTHER" id="PTHR24348">
    <property type="entry name" value="SERINE/THREONINE-PROTEIN KINASE UNC-51-RELATED"/>
    <property type="match status" value="1"/>
</dbReference>
<dbReference type="InterPro" id="IPR000719">
    <property type="entry name" value="Prot_kinase_dom"/>
</dbReference>
<protein>
    <submittedName>
        <fullName evidence="6">Protein kinase</fullName>
    </submittedName>
</protein>
<evidence type="ECO:0000313" key="7">
    <source>
        <dbReference type="Proteomes" id="UP001059912"/>
    </source>
</evidence>
<dbReference type="Proteomes" id="UP001059912">
    <property type="component" value="Chromosome 1"/>
</dbReference>
<organism evidence="6 7">
    <name type="scientific">Vibrio campbellii</name>
    <dbReference type="NCBI Taxonomy" id="680"/>
    <lineage>
        <taxon>Bacteria</taxon>
        <taxon>Pseudomonadati</taxon>
        <taxon>Pseudomonadota</taxon>
        <taxon>Gammaproteobacteria</taxon>
        <taxon>Vibrionales</taxon>
        <taxon>Vibrionaceae</taxon>
        <taxon>Vibrio</taxon>
    </lineage>
</organism>
<dbReference type="InterPro" id="IPR008271">
    <property type="entry name" value="Ser/Thr_kinase_AS"/>
</dbReference>
<evidence type="ECO:0000259" key="5">
    <source>
        <dbReference type="PROSITE" id="PS50011"/>
    </source>
</evidence>
<dbReference type="InterPro" id="IPR011990">
    <property type="entry name" value="TPR-like_helical_dom_sf"/>
</dbReference>
<evidence type="ECO:0000313" key="6">
    <source>
        <dbReference type="EMBL" id="UTZ32836.1"/>
    </source>
</evidence>
<keyword evidence="3 6" id="KW-0418">Kinase</keyword>
<name>A0ABY5IIZ5_9VIBR</name>
<dbReference type="SUPFAM" id="SSF48452">
    <property type="entry name" value="TPR-like"/>
    <property type="match status" value="1"/>
</dbReference>
<evidence type="ECO:0000256" key="1">
    <source>
        <dbReference type="ARBA" id="ARBA00022679"/>
    </source>
</evidence>
<keyword evidence="1" id="KW-0808">Transferase</keyword>
<feature type="domain" description="Protein kinase" evidence="5">
    <location>
        <begin position="12"/>
        <end position="273"/>
    </location>
</feature>
<reference evidence="6" key="1">
    <citation type="submission" date="2020-03" db="EMBL/GenBank/DDBJ databases">
        <title>Five strains of Vibrio campbellii isolated from Mariana Trench.</title>
        <authorList>
            <person name="Liang J."/>
            <person name="Zhang X.-H."/>
        </authorList>
    </citation>
    <scope>NUCLEOTIDE SEQUENCE</scope>
    <source>
        <strain evidence="6">LJC013</strain>
    </source>
</reference>
<evidence type="ECO:0000256" key="3">
    <source>
        <dbReference type="ARBA" id="ARBA00022777"/>
    </source>
</evidence>
<proteinExistence type="predicted"/>
<dbReference type="GO" id="GO:0016301">
    <property type="term" value="F:kinase activity"/>
    <property type="evidence" value="ECO:0007669"/>
    <property type="project" value="UniProtKB-KW"/>
</dbReference>
<keyword evidence="4" id="KW-0067">ATP-binding</keyword>
<evidence type="ECO:0000256" key="4">
    <source>
        <dbReference type="ARBA" id="ARBA00022840"/>
    </source>
</evidence>
<dbReference type="Gene3D" id="3.30.200.20">
    <property type="entry name" value="Phosphorylase Kinase, domain 1"/>
    <property type="match status" value="1"/>
</dbReference>
<keyword evidence="7" id="KW-1185">Reference proteome</keyword>